<dbReference type="Proteomes" id="UP000828941">
    <property type="component" value="Chromosome 12"/>
</dbReference>
<evidence type="ECO:0000313" key="2">
    <source>
        <dbReference type="Proteomes" id="UP000828941"/>
    </source>
</evidence>
<comment type="caution">
    <text evidence="1">The sequence shown here is derived from an EMBL/GenBank/DDBJ whole genome shotgun (WGS) entry which is preliminary data.</text>
</comment>
<proteinExistence type="predicted"/>
<gene>
    <name evidence="1" type="ORF">L6164_029713</name>
</gene>
<keyword evidence="2" id="KW-1185">Reference proteome</keyword>
<dbReference type="EMBL" id="CM039437">
    <property type="protein sequence ID" value="KAI4306436.1"/>
    <property type="molecule type" value="Genomic_DNA"/>
</dbReference>
<reference evidence="1 2" key="1">
    <citation type="journal article" date="2022" name="DNA Res.">
        <title>Chromosomal-level genome assembly of the orchid tree Bauhinia variegata (Leguminosae; Cercidoideae) supports the allotetraploid origin hypothesis of Bauhinia.</title>
        <authorList>
            <person name="Zhong Y."/>
            <person name="Chen Y."/>
            <person name="Zheng D."/>
            <person name="Pang J."/>
            <person name="Liu Y."/>
            <person name="Luo S."/>
            <person name="Meng S."/>
            <person name="Qian L."/>
            <person name="Wei D."/>
            <person name="Dai S."/>
            <person name="Zhou R."/>
        </authorList>
    </citation>
    <scope>NUCLEOTIDE SEQUENCE [LARGE SCALE GENOMIC DNA]</scope>
    <source>
        <strain evidence="1">BV-YZ2020</strain>
    </source>
</reference>
<sequence length="88" mass="9725">MARCNGSSDGRGCAACNYHRKSCEEDCILAAYFPLEKAKGYEAVNQLHGFSILSEKLKKFDSESDRKEFVKSVIWDALNVDGCGPTLT</sequence>
<name>A0ACB9LAI1_BAUVA</name>
<accession>A0ACB9LAI1</accession>
<evidence type="ECO:0000313" key="1">
    <source>
        <dbReference type="EMBL" id="KAI4306436.1"/>
    </source>
</evidence>
<organism evidence="1 2">
    <name type="scientific">Bauhinia variegata</name>
    <name type="common">Purple orchid tree</name>
    <name type="synonym">Phanera variegata</name>
    <dbReference type="NCBI Taxonomy" id="167791"/>
    <lineage>
        <taxon>Eukaryota</taxon>
        <taxon>Viridiplantae</taxon>
        <taxon>Streptophyta</taxon>
        <taxon>Embryophyta</taxon>
        <taxon>Tracheophyta</taxon>
        <taxon>Spermatophyta</taxon>
        <taxon>Magnoliopsida</taxon>
        <taxon>eudicotyledons</taxon>
        <taxon>Gunneridae</taxon>
        <taxon>Pentapetalae</taxon>
        <taxon>rosids</taxon>
        <taxon>fabids</taxon>
        <taxon>Fabales</taxon>
        <taxon>Fabaceae</taxon>
        <taxon>Cercidoideae</taxon>
        <taxon>Cercideae</taxon>
        <taxon>Bauhiniinae</taxon>
        <taxon>Bauhinia</taxon>
    </lineage>
</organism>
<protein>
    <submittedName>
        <fullName evidence="1">Uncharacterized protein</fullName>
    </submittedName>
</protein>